<dbReference type="KEGG" id="dpx:DAPPUDRAFT_272242"/>
<reference evidence="2 3" key="1">
    <citation type="journal article" date="2011" name="Science">
        <title>The ecoresponsive genome of Daphnia pulex.</title>
        <authorList>
            <person name="Colbourne J.K."/>
            <person name="Pfrender M.E."/>
            <person name="Gilbert D."/>
            <person name="Thomas W.K."/>
            <person name="Tucker A."/>
            <person name="Oakley T.H."/>
            <person name="Tokishita S."/>
            <person name="Aerts A."/>
            <person name="Arnold G.J."/>
            <person name="Basu M.K."/>
            <person name="Bauer D.J."/>
            <person name="Caceres C.E."/>
            <person name="Carmel L."/>
            <person name="Casola C."/>
            <person name="Choi J.H."/>
            <person name="Detter J.C."/>
            <person name="Dong Q."/>
            <person name="Dusheyko S."/>
            <person name="Eads B.D."/>
            <person name="Frohlich T."/>
            <person name="Geiler-Samerotte K.A."/>
            <person name="Gerlach D."/>
            <person name="Hatcher P."/>
            <person name="Jogdeo S."/>
            <person name="Krijgsveld J."/>
            <person name="Kriventseva E.V."/>
            <person name="Kultz D."/>
            <person name="Laforsch C."/>
            <person name="Lindquist E."/>
            <person name="Lopez J."/>
            <person name="Manak J.R."/>
            <person name="Muller J."/>
            <person name="Pangilinan J."/>
            <person name="Patwardhan R.P."/>
            <person name="Pitluck S."/>
            <person name="Pritham E.J."/>
            <person name="Rechtsteiner A."/>
            <person name="Rho M."/>
            <person name="Rogozin I.B."/>
            <person name="Sakarya O."/>
            <person name="Salamov A."/>
            <person name="Schaack S."/>
            <person name="Shapiro H."/>
            <person name="Shiga Y."/>
            <person name="Skalitzky C."/>
            <person name="Smith Z."/>
            <person name="Souvorov A."/>
            <person name="Sung W."/>
            <person name="Tang Z."/>
            <person name="Tsuchiya D."/>
            <person name="Tu H."/>
            <person name="Vos H."/>
            <person name="Wang M."/>
            <person name="Wolf Y.I."/>
            <person name="Yamagata H."/>
            <person name="Yamada T."/>
            <person name="Ye Y."/>
            <person name="Shaw J.R."/>
            <person name="Andrews J."/>
            <person name="Crease T.J."/>
            <person name="Tang H."/>
            <person name="Lucas S.M."/>
            <person name="Robertson H.M."/>
            <person name="Bork P."/>
            <person name="Koonin E.V."/>
            <person name="Zdobnov E.M."/>
            <person name="Grigoriev I.V."/>
            <person name="Lynch M."/>
            <person name="Boore J.L."/>
        </authorList>
    </citation>
    <scope>NUCLEOTIDE SEQUENCE [LARGE SCALE GENOMIC DNA]</scope>
</reference>
<evidence type="ECO:0000313" key="2">
    <source>
        <dbReference type="EMBL" id="EFX61680.1"/>
    </source>
</evidence>
<feature type="non-terminal residue" evidence="2">
    <location>
        <position position="1"/>
    </location>
</feature>
<accession>E9I2V0</accession>
<gene>
    <name evidence="2" type="ORF">DAPPUDRAFT_272242</name>
</gene>
<proteinExistence type="predicted"/>
<name>E9I2V0_DAPPU</name>
<feature type="region of interest" description="Disordered" evidence="1">
    <location>
        <begin position="1"/>
        <end position="25"/>
    </location>
</feature>
<dbReference type="EMBL" id="GL734251">
    <property type="protein sequence ID" value="EFX61680.1"/>
    <property type="molecule type" value="Genomic_DNA"/>
</dbReference>
<sequence>MVKSNVVNQNTLLRESASDESVDNLKKVEKKLPGSFKADLEGYRMTAAWARKQMNHYGDSTSAREKFRSKMQQ</sequence>
<dbReference type="AlphaFoldDB" id="E9I2V0"/>
<evidence type="ECO:0000313" key="3">
    <source>
        <dbReference type="Proteomes" id="UP000000305"/>
    </source>
</evidence>
<organism evidence="2 3">
    <name type="scientific">Daphnia pulex</name>
    <name type="common">Water flea</name>
    <dbReference type="NCBI Taxonomy" id="6669"/>
    <lineage>
        <taxon>Eukaryota</taxon>
        <taxon>Metazoa</taxon>
        <taxon>Ecdysozoa</taxon>
        <taxon>Arthropoda</taxon>
        <taxon>Crustacea</taxon>
        <taxon>Branchiopoda</taxon>
        <taxon>Diplostraca</taxon>
        <taxon>Cladocera</taxon>
        <taxon>Anomopoda</taxon>
        <taxon>Daphniidae</taxon>
        <taxon>Daphnia</taxon>
    </lineage>
</organism>
<dbReference type="HOGENOM" id="CLU_2711950_0_0_1"/>
<dbReference type="Proteomes" id="UP000000305">
    <property type="component" value="Unassembled WGS sequence"/>
</dbReference>
<evidence type="ECO:0000256" key="1">
    <source>
        <dbReference type="SAM" id="MobiDB-lite"/>
    </source>
</evidence>
<dbReference type="InParanoid" id="E9I2V0"/>
<feature type="compositionally biased region" description="Polar residues" evidence="1">
    <location>
        <begin position="1"/>
        <end position="13"/>
    </location>
</feature>
<protein>
    <submittedName>
        <fullName evidence="2">Uncharacterized protein</fullName>
    </submittedName>
</protein>
<keyword evidence="3" id="KW-1185">Reference proteome</keyword>